<dbReference type="Gene3D" id="1.10.443.10">
    <property type="entry name" value="Intergrase catalytic core"/>
    <property type="match status" value="1"/>
</dbReference>
<dbReference type="SUPFAM" id="SSF56349">
    <property type="entry name" value="DNA breaking-rejoining enzymes"/>
    <property type="match status" value="1"/>
</dbReference>
<dbReference type="GO" id="GO:0003677">
    <property type="term" value="F:DNA binding"/>
    <property type="evidence" value="ECO:0007669"/>
    <property type="project" value="UniProtKB-UniRule"/>
</dbReference>
<dbReference type="InterPro" id="IPR010998">
    <property type="entry name" value="Integrase_recombinase_N"/>
</dbReference>
<evidence type="ECO:0000313" key="9">
    <source>
        <dbReference type="Proteomes" id="UP001217631"/>
    </source>
</evidence>
<dbReference type="PANTHER" id="PTHR30629:SF6">
    <property type="entry name" value="PROPHAGE INTEGRASE INTA-RELATED"/>
    <property type="match status" value="1"/>
</dbReference>
<evidence type="ECO:0000256" key="4">
    <source>
        <dbReference type="ARBA" id="ARBA00023172"/>
    </source>
</evidence>
<evidence type="ECO:0000256" key="3">
    <source>
        <dbReference type="ARBA" id="ARBA00023125"/>
    </source>
</evidence>
<dbReference type="InterPro" id="IPR011010">
    <property type="entry name" value="DNA_brk_join_enz"/>
</dbReference>
<feature type="domain" description="Tyr recombinase" evidence="6">
    <location>
        <begin position="241"/>
        <end position="421"/>
    </location>
</feature>
<reference evidence="8" key="1">
    <citation type="submission" date="2023-02" db="EMBL/GenBank/DDBJ databases">
        <title>tmexCD-toprJ-like cluster.</title>
        <authorList>
            <person name="Gao X."/>
            <person name="Wang C."/>
            <person name="Liu J."/>
        </authorList>
    </citation>
    <scope>NUCLEOTIDE SEQUENCE</scope>
    <source>
        <strain evidence="8">GDW21C697WI</strain>
    </source>
</reference>
<evidence type="ECO:0000313" key="8">
    <source>
        <dbReference type="EMBL" id="WEA22433.1"/>
    </source>
</evidence>
<dbReference type="InterPro" id="IPR002104">
    <property type="entry name" value="Integrase_catalytic"/>
</dbReference>
<feature type="domain" description="Core-binding (CB)" evidence="7">
    <location>
        <begin position="139"/>
        <end position="220"/>
    </location>
</feature>
<dbReference type="PANTHER" id="PTHR30629">
    <property type="entry name" value="PROPHAGE INTEGRASE"/>
    <property type="match status" value="1"/>
</dbReference>
<keyword evidence="4" id="KW-0233">DNA recombination</keyword>
<keyword evidence="2" id="KW-0229">DNA integration</keyword>
<dbReference type="GO" id="GO:0015074">
    <property type="term" value="P:DNA integration"/>
    <property type="evidence" value="ECO:0007669"/>
    <property type="project" value="UniProtKB-KW"/>
</dbReference>
<name>A0AAJ5S3R8_9PSED</name>
<dbReference type="PROSITE" id="PS51898">
    <property type="entry name" value="TYR_RECOMBINASE"/>
    <property type="match status" value="1"/>
</dbReference>
<keyword evidence="3 5" id="KW-0238">DNA-binding</keyword>
<evidence type="ECO:0000256" key="2">
    <source>
        <dbReference type="ARBA" id="ARBA00022908"/>
    </source>
</evidence>
<sequence>MTTAKHLLQTLKAFHLDNPEASWGELRDNLRDIAEEALGNPQGEAYGLVLSEVSENLAQIAETMPMRLAQAQAVLMAQRVLEAAQGRHSGDLRELVELLNGDLKGPIGSVNQVGDVDSREPVPVPVPICKSLSTDSSTTTFQSLYEAFKAERGGDKSANTLKNWKSSTSTIVAHLRDTDMSKHTRATFVGLRDALLADGRKPSSVNKVMTHASTVIGWAVATGLIERDYSKKLTITKGADSDRTAFTGDHLKALHDWAMGNLGNDWKASVIALGVATGARIGEIHQLTGSDIYEDGGHWVMDINDKDGKTLKNSFSRRTVPLLGIPEDHLEKLSQTQGRLFTQSKSGFDQLTNQMIRDLLGTKTGGGLSFHSLRHSMASDLKAAGVSVGIVQAILGHSSGSLAFDVYGGNAAASRGLMVEALGMIR</sequence>
<evidence type="ECO:0000256" key="1">
    <source>
        <dbReference type="ARBA" id="ARBA00008857"/>
    </source>
</evidence>
<evidence type="ECO:0000259" key="7">
    <source>
        <dbReference type="PROSITE" id="PS51900"/>
    </source>
</evidence>
<dbReference type="InterPro" id="IPR013762">
    <property type="entry name" value="Integrase-like_cat_sf"/>
</dbReference>
<dbReference type="GO" id="GO:0006310">
    <property type="term" value="P:DNA recombination"/>
    <property type="evidence" value="ECO:0007669"/>
    <property type="project" value="UniProtKB-KW"/>
</dbReference>
<dbReference type="PROSITE" id="PS51900">
    <property type="entry name" value="CB"/>
    <property type="match status" value="1"/>
</dbReference>
<evidence type="ECO:0000259" key="6">
    <source>
        <dbReference type="PROSITE" id="PS51898"/>
    </source>
</evidence>
<protein>
    <submittedName>
        <fullName evidence="8">Tyrosine-type recombinase/integrase</fullName>
    </submittedName>
</protein>
<organism evidence="8 9">
    <name type="scientific">Pseudomonas juntendi</name>
    <dbReference type="NCBI Taxonomy" id="2666183"/>
    <lineage>
        <taxon>Bacteria</taxon>
        <taxon>Pseudomonadati</taxon>
        <taxon>Pseudomonadota</taxon>
        <taxon>Gammaproteobacteria</taxon>
        <taxon>Pseudomonadales</taxon>
        <taxon>Pseudomonadaceae</taxon>
        <taxon>Pseudomonas</taxon>
    </lineage>
</organism>
<comment type="similarity">
    <text evidence="1">Belongs to the 'phage' integrase family.</text>
</comment>
<dbReference type="Gene3D" id="1.10.150.130">
    <property type="match status" value="1"/>
</dbReference>
<dbReference type="Proteomes" id="UP001217631">
    <property type="component" value="Chromosome"/>
</dbReference>
<proteinExistence type="inferred from homology"/>
<dbReference type="InterPro" id="IPR050808">
    <property type="entry name" value="Phage_Integrase"/>
</dbReference>
<dbReference type="EMBL" id="CP118677">
    <property type="protein sequence ID" value="WEA22433.1"/>
    <property type="molecule type" value="Genomic_DNA"/>
</dbReference>
<dbReference type="Pfam" id="PF00589">
    <property type="entry name" value="Phage_integrase"/>
    <property type="match status" value="1"/>
</dbReference>
<evidence type="ECO:0000256" key="5">
    <source>
        <dbReference type="PROSITE-ProRule" id="PRU01248"/>
    </source>
</evidence>
<dbReference type="RefSeq" id="WP_054903458.1">
    <property type="nucleotide sequence ID" value="NZ_CP118677.1"/>
</dbReference>
<gene>
    <name evidence="8" type="ORF">PWA60_09625</name>
</gene>
<dbReference type="InterPro" id="IPR044068">
    <property type="entry name" value="CB"/>
</dbReference>
<dbReference type="AlphaFoldDB" id="A0AAJ5S3R8"/>
<accession>A0AAJ5S3R8</accession>